<reference evidence="1 2" key="1">
    <citation type="journal article" date="2021" name="Int. J. Syst. Evol. Microbiol.">
        <title>Amazonocrinis nigriterrae gen. nov., sp. nov., Atlanticothrix silvestris gen. nov., sp. nov. and Dendronalium phyllosphericum gen. nov., sp. nov., nostocacean cyanobacteria from Brazilian environments.</title>
        <authorList>
            <person name="Alvarenga D.O."/>
            <person name="Andreote A.P.D."/>
            <person name="Branco L.H.Z."/>
            <person name="Delbaje E."/>
            <person name="Cruz R.B."/>
            <person name="Varani A.M."/>
            <person name="Fiore M.F."/>
        </authorList>
    </citation>
    <scope>NUCLEOTIDE SEQUENCE [LARGE SCALE GENOMIC DNA]</scope>
    <source>
        <strain evidence="1 2">CENA369</strain>
    </source>
</reference>
<keyword evidence="2" id="KW-1185">Reference proteome</keyword>
<comment type="caution">
    <text evidence="1">The sequence shown here is derived from an EMBL/GenBank/DDBJ whole genome shotgun (WGS) entry which is preliminary data.</text>
</comment>
<dbReference type="InterPro" id="IPR036410">
    <property type="entry name" value="HSP_DnaJ_Cys-rich_dom_sf"/>
</dbReference>
<gene>
    <name evidence="1" type="ORF">I8752_24990</name>
</gene>
<dbReference type="AlphaFoldDB" id="A0A8J7LKP6"/>
<dbReference type="RefSeq" id="WP_214434931.1">
    <property type="nucleotide sequence ID" value="NZ_CAWPUQ010000152.1"/>
</dbReference>
<evidence type="ECO:0000313" key="1">
    <source>
        <dbReference type="EMBL" id="MBH8576189.1"/>
    </source>
</evidence>
<proteinExistence type="predicted"/>
<protein>
    <submittedName>
        <fullName evidence="1">Uncharacterized protein</fullName>
    </submittedName>
</protein>
<dbReference type="Proteomes" id="UP000662314">
    <property type="component" value="Unassembled WGS sequence"/>
</dbReference>
<accession>A0A8J7LKP6</accession>
<dbReference type="EMBL" id="JAECZA010000225">
    <property type="protein sequence ID" value="MBH8576189.1"/>
    <property type="molecule type" value="Genomic_DNA"/>
</dbReference>
<name>A0A8J7LKP6_9NOST</name>
<sequence length="72" mass="8076">MFDYNHPDEIIDEDIFKFDDLPPYDDCYNCMGRGYLQHGGAFECPTCGGSGLLSAKWPKSNLDPDDPDAPPF</sequence>
<evidence type="ECO:0000313" key="2">
    <source>
        <dbReference type="Proteomes" id="UP000662314"/>
    </source>
</evidence>
<dbReference type="SUPFAM" id="SSF57938">
    <property type="entry name" value="DnaJ/Hsp40 cysteine-rich domain"/>
    <property type="match status" value="1"/>
</dbReference>
<organism evidence="1 2">
    <name type="scientific">Dendronalium phyllosphericum CENA369</name>
    <dbReference type="NCBI Taxonomy" id="1725256"/>
    <lineage>
        <taxon>Bacteria</taxon>
        <taxon>Bacillati</taxon>
        <taxon>Cyanobacteriota</taxon>
        <taxon>Cyanophyceae</taxon>
        <taxon>Nostocales</taxon>
        <taxon>Nostocaceae</taxon>
        <taxon>Dendronalium</taxon>
        <taxon>Dendronalium phyllosphericum</taxon>
    </lineage>
</organism>